<name>A0ABV9JKP4_9GAMM</name>
<dbReference type="PIRSF" id="PIRSF031679">
    <property type="entry name" value="Mtase_Alr7345_prd"/>
    <property type="match status" value="1"/>
</dbReference>
<keyword evidence="2" id="KW-0489">Methyltransferase</keyword>
<evidence type="ECO:0000313" key="2">
    <source>
        <dbReference type="EMBL" id="MFC4654822.1"/>
    </source>
</evidence>
<dbReference type="Proteomes" id="UP001595962">
    <property type="component" value="Unassembled WGS sequence"/>
</dbReference>
<dbReference type="SUPFAM" id="SSF53335">
    <property type="entry name" value="S-adenosyl-L-methionine-dependent methyltransferases"/>
    <property type="match status" value="1"/>
</dbReference>
<keyword evidence="2" id="KW-0808">Transferase</keyword>
<dbReference type="EMBL" id="JBHSGB010000006">
    <property type="protein sequence ID" value="MFC4654822.1"/>
    <property type="molecule type" value="Genomic_DNA"/>
</dbReference>
<feature type="chain" id="PRO_5046792046" evidence="1">
    <location>
        <begin position="24"/>
        <end position="281"/>
    </location>
</feature>
<keyword evidence="1" id="KW-0732">Signal</keyword>
<dbReference type="GO" id="GO:0008168">
    <property type="term" value="F:methyltransferase activity"/>
    <property type="evidence" value="ECO:0007669"/>
    <property type="project" value="UniProtKB-KW"/>
</dbReference>
<gene>
    <name evidence="2" type="ORF">ACFO3I_07340</name>
</gene>
<sequence>MSITTRLKYSLSFVCLFHFAASAATPQAADLQHWVDQPIRSAEDKARDPYRHPVETLSFFGLKPDMQVLEIWPARGWYTEILAPYLKDKGKLTVATFRSDDGSMTDDRKIFWSRITEKLNQHLTQNASYFGPVQQLEFDPPAYMYMGPVNQYDMVLSFRNSHIWNEQGYLLDVFRAVYDVLKPGGVFGLVDHRASKVSEISSSAVEGYLDESYVIHVAGLAGFQLVAQSEINANPNDTKDYPKGVYALPPTLAMGLADRSKYLAIGESDRMTLKFVKPTLQ</sequence>
<dbReference type="RefSeq" id="WP_377332941.1">
    <property type="nucleotide sequence ID" value="NZ_JBHSGB010000006.1"/>
</dbReference>
<protein>
    <submittedName>
        <fullName evidence="2">Class I SAM-dependent methyltransferase</fullName>
    </submittedName>
</protein>
<comment type="caution">
    <text evidence="2">The sequence shown here is derived from an EMBL/GenBank/DDBJ whole genome shotgun (WGS) entry which is preliminary data.</text>
</comment>
<dbReference type="Gene3D" id="3.40.50.150">
    <property type="entry name" value="Vaccinia Virus protein VP39"/>
    <property type="match status" value="1"/>
</dbReference>
<dbReference type="GO" id="GO:0032259">
    <property type="term" value="P:methylation"/>
    <property type="evidence" value="ECO:0007669"/>
    <property type="project" value="UniProtKB-KW"/>
</dbReference>
<dbReference type="InterPro" id="IPR016980">
    <property type="entry name" value="S-AdoMet-dep_MeTrfase_Alr7345"/>
</dbReference>
<accession>A0ABV9JKP4</accession>
<proteinExistence type="predicted"/>
<dbReference type="InterPro" id="IPR029063">
    <property type="entry name" value="SAM-dependent_MTases_sf"/>
</dbReference>
<keyword evidence="3" id="KW-1185">Reference proteome</keyword>
<organism evidence="2 3">
    <name type="scientific">Rheinheimera marina</name>
    <dbReference type="NCBI Taxonomy" id="1774958"/>
    <lineage>
        <taxon>Bacteria</taxon>
        <taxon>Pseudomonadati</taxon>
        <taxon>Pseudomonadota</taxon>
        <taxon>Gammaproteobacteria</taxon>
        <taxon>Chromatiales</taxon>
        <taxon>Chromatiaceae</taxon>
        <taxon>Rheinheimera</taxon>
    </lineage>
</organism>
<evidence type="ECO:0000256" key="1">
    <source>
        <dbReference type="SAM" id="SignalP"/>
    </source>
</evidence>
<evidence type="ECO:0000313" key="3">
    <source>
        <dbReference type="Proteomes" id="UP001595962"/>
    </source>
</evidence>
<feature type="signal peptide" evidence="1">
    <location>
        <begin position="1"/>
        <end position="23"/>
    </location>
</feature>
<reference evidence="3" key="1">
    <citation type="journal article" date="2019" name="Int. J. Syst. Evol. Microbiol.">
        <title>The Global Catalogue of Microorganisms (GCM) 10K type strain sequencing project: providing services to taxonomists for standard genome sequencing and annotation.</title>
        <authorList>
            <consortium name="The Broad Institute Genomics Platform"/>
            <consortium name="The Broad Institute Genome Sequencing Center for Infectious Disease"/>
            <person name="Wu L."/>
            <person name="Ma J."/>
        </authorList>
    </citation>
    <scope>NUCLEOTIDE SEQUENCE [LARGE SCALE GENOMIC DNA]</scope>
    <source>
        <strain evidence="3">DT28</strain>
    </source>
</reference>